<dbReference type="OrthoDB" id="5556956at2759"/>
<dbReference type="InterPro" id="IPR053030">
    <property type="entry name" value="Ribosomal_biogenesis_FAF1-like"/>
</dbReference>
<dbReference type="EMBL" id="KN840452">
    <property type="protein sequence ID" value="KIP10642.1"/>
    <property type="molecule type" value="Genomic_DNA"/>
</dbReference>
<feature type="region of interest" description="Disordered" evidence="1">
    <location>
        <begin position="198"/>
        <end position="219"/>
    </location>
</feature>
<feature type="compositionally biased region" description="Polar residues" evidence="1">
    <location>
        <begin position="121"/>
        <end position="134"/>
    </location>
</feature>
<sequence>MAEDTEELLQMLNSYGQQFMSSFDASIFPTKRKGASEAGPSSPKKSKLEHNPALYEGDGEAEEREGFGSSHSSGGEGSGSADEYDADSGKGPAVVVFSDSKPSVSSLQTTSKAQLKAFMSSKVSKITQEPVSTSKKSRTEDDEEDDELTNAQNDALLHKLVHTKILSGSLDPDLEMTPAQRRKALAGRVLEAAGHAKLGKGETAVRAKERNKAAKHVRDGLIAKKKERTQKQLEEAKHLGNYHPALKQLFEDDTEQKYKPKRERGLKMGVGTFSGGVLKLSRQDIASAAGPSQRGRERKGGKAKRR</sequence>
<evidence type="ECO:0000313" key="3">
    <source>
        <dbReference type="Proteomes" id="UP000053257"/>
    </source>
</evidence>
<dbReference type="HOGENOM" id="CLU_051226_0_0_1"/>
<feature type="region of interest" description="Disordered" evidence="1">
    <location>
        <begin position="30"/>
        <end position="148"/>
    </location>
</feature>
<feature type="region of interest" description="Disordered" evidence="1">
    <location>
        <begin position="235"/>
        <end position="270"/>
    </location>
</feature>
<name>A0A0C3SC65_PHLG1</name>
<organism evidence="2 3">
    <name type="scientific">Phlebiopsis gigantea (strain 11061_1 CR5-6)</name>
    <name type="common">White-rot fungus</name>
    <name type="synonym">Peniophora gigantea</name>
    <dbReference type="NCBI Taxonomy" id="745531"/>
    <lineage>
        <taxon>Eukaryota</taxon>
        <taxon>Fungi</taxon>
        <taxon>Dikarya</taxon>
        <taxon>Basidiomycota</taxon>
        <taxon>Agaricomycotina</taxon>
        <taxon>Agaricomycetes</taxon>
        <taxon>Polyporales</taxon>
        <taxon>Phanerochaetaceae</taxon>
        <taxon>Phlebiopsis</taxon>
    </lineage>
</organism>
<evidence type="ECO:0000313" key="2">
    <source>
        <dbReference type="EMBL" id="KIP10642.1"/>
    </source>
</evidence>
<dbReference type="GO" id="GO:0005730">
    <property type="term" value="C:nucleolus"/>
    <property type="evidence" value="ECO:0007669"/>
    <property type="project" value="TreeGrafter"/>
</dbReference>
<reference evidence="2 3" key="1">
    <citation type="journal article" date="2014" name="PLoS Genet.">
        <title>Analysis of the Phlebiopsis gigantea genome, transcriptome and secretome provides insight into its pioneer colonization strategies of wood.</title>
        <authorList>
            <person name="Hori C."/>
            <person name="Ishida T."/>
            <person name="Igarashi K."/>
            <person name="Samejima M."/>
            <person name="Suzuki H."/>
            <person name="Master E."/>
            <person name="Ferreira P."/>
            <person name="Ruiz-Duenas F.J."/>
            <person name="Held B."/>
            <person name="Canessa P."/>
            <person name="Larrondo L.F."/>
            <person name="Schmoll M."/>
            <person name="Druzhinina I.S."/>
            <person name="Kubicek C.P."/>
            <person name="Gaskell J.A."/>
            <person name="Kersten P."/>
            <person name="St John F."/>
            <person name="Glasner J."/>
            <person name="Sabat G."/>
            <person name="Splinter BonDurant S."/>
            <person name="Syed K."/>
            <person name="Yadav J."/>
            <person name="Mgbeahuruike A.C."/>
            <person name="Kovalchuk A."/>
            <person name="Asiegbu F.O."/>
            <person name="Lackner G."/>
            <person name="Hoffmeister D."/>
            <person name="Rencoret J."/>
            <person name="Gutierrez A."/>
            <person name="Sun H."/>
            <person name="Lindquist E."/>
            <person name="Barry K."/>
            <person name="Riley R."/>
            <person name="Grigoriev I.V."/>
            <person name="Henrissat B."/>
            <person name="Kues U."/>
            <person name="Berka R.M."/>
            <person name="Martinez A.T."/>
            <person name="Covert S.F."/>
            <person name="Blanchette R.A."/>
            <person name="Cullen D."/>
        </authorList>
    </citation>
    <scope>NUCLEOTIDE SEQUENCE [LARGE SCALE GENOMIC DNA]</scope>
    <source>
        <strain evidence="2 3">11061_1 CR5-6</strain>
    </source>
</reference>
<feature type="compositionally biased region" description="Basic and acidic residues" evidence="1">
    <location>
        <begin position="199"/>
        <end position="219"/>
    </location>
</feature>
<feature type="compositionally biased region" description="Polar residues" evidence="1">
    <location>
        <begin position="100"/>
        <end position="113"/>
    </location>
</feature>
<dbReference type="PANTHER" id="PTHR28096:SF1">
    <property type="entry name" value="PROTEIN FAF1"/>
    <property type="match status" value="1"/>
</dbReference>
<proteinExistence type="predicted"/>
<feature type="compositionally biased region" description="Basic and acidic residues" evidence="1">
    <location>
        <begin position="255"/>
        <end position="266"/>
    </location>
</feature>
<keyword evidence="3" id="KW-1185">Reference proteome</keyword>
<dbReference type="PANTHER" id="PTHR28096">
    <property type="entry name" value="PROTEIN FAF1"/>
    <property type="match status" value="1"/>
</dbReference>
<feature type="region of interest" description="Disordered" evidence="1">
    <location>
        <begin position="283"/>
        <end position="306"/>
    </location>
</feature>
<protein>
    <submittedName>
        <fullName evidence="2">Uncharacterized protein</fullName>
    </submittedName>
</protein>
<evidence type="ECO:0000256" key="1">
    <source>
        <dbReference type="SAM" id="MobiDB-lite"/>
    </source>
</evidence>
<gene>
    <name evidence="2" type="ORF">PHLGIDRAFT_125350</name>
</gene>
<dbReference type="Proteomes" id="UP000053257">
    <property type="component" value="Unassembled WGS sequence"/>
</dbReference>
<dbReference type="AlphaFoldDB" id="A0A0C3SC65"/>
<accession>A0A0C3SC65</accession>
<dbReference type="STRING" id="745531.A0A0C3SC65"/>
<dbReference type="GO" id="GO:0000462">
    <property type="term" value="P:maturation of SSU-rRNA from tricistronic rRNA transcript (SSU-rRNA, 5.8S rRNA, LSU-rRNA)"/>
    <property type="evidence" value="ECO:0007669"/>
    <property type="project" value="TreeGrafter"/>
</dbReference>